<organism evidence="2 3">
    <name type="scientific">Bombyx mori</name>
    <name type="common">Silk moth</name>
    <dbReference type="NCBI Taxonomy" id="7091"/>
    <lineage>
        <taxon>Eukaryota</taxon>
        <taxon>Metazoa</taxon>
        <taxon>Ecdysozoa</taxon>
        <taxon>Arthropoda</taxon>
        <taxon>Hexapoda</taxon>
        <taxon>Insecta</taxon>
        <taxon>Pterygota</taxon>
        <taxon>Neoptera</taxon>
        <taxon>Endopterygota</taxon>
        <taxon>Lepidoptera</taxon>
        <taxon>Glossata</taxon>
        <taxon>Ditrysia</taxon>
        <taxon>Bombycoidea</taxon>
        <taxon>Bombycidae</taxon>
        <taxon>Bombycinae</taxon>
        <taxon>Bombyx</taxon>
    </lineage>
</organism>
<sequence length="377" mass="43527">MFRGGESDTKSPLGSALSLNAPQININSDLKDLNNKRSSVKGRVTKYKNFLNAFTEETSISRSDYYLIEQRFERFRDMLTIFDDIQAQIETLNSEDLDGELDIRENIESDFSLLIAKTKCILEKNAPSGSHHSECSSHSNNCNNNHNSMGFKLPVIKISNFDGSYFKWLEFRDSFCSLIDQNNKIEPIHKFYYLNSYLEGEASRVISNLEISSANYKVAWELLCERYNNIKHLKSHHLHALCNMQQQRDSAKSLRTYRTRDRFLRLEFLRRLFWKRWMLEYITQLQARQKWRTPGTSLQLGDLVLLKEENAPPMHWKVGRITALFPGEDGVARAADVRTTTGTYRRGTRYLCPLLDPAAYSLEATASNAPEDVPAHC</sequence>
<reference evidence="2" key="2">
    <citation type="submission" date="2022-06" db="UniProtKB">
        <authorList>
            <consortium name="EnsemblMetazoa"/>
        </authorList>
    </citation>
    <scope>IDENTIFICATION</scope>
    <source>
        <strain evidence="2">p50T (Dazao)</strain>
    </source>
</reference>
<keyword evidence="3" id="KW-1185">Reference proteome</keyword>
<evidence type="ECO:0000313" key="3">
    <source>
        <dbReference type="Proteomes" id="UP000005204"/>
    </source>
</evidence>
<evidence type="ECO:0000259" key="1">
    <source>
        <dbReference type="Pfam" id="PF18701"/>
    </source>
</evidence>
<dbReference type="PANTHER" id="PTHR47331">
    <property type="entry name" value="PHD-TYPE DOMAIN-CONTAINING PROTEIN"/>
    <property type="match status" value="1"/>
</dbReference>
<dbReference type="PANTHER" id="PTHR47331:SF1">
    <property type="entry name" value="GAG-LIKE PROTEIN"/>
    <property type="match status" value="1"/>
</dbReference>
<dbReference type="InterPro" id="IPR040676">
    <property type="entry name" value="DUF5641"/>
</dbReference>
<dbReference type="AlphaFoldDB" id="A0A8R2M7R1"/>
<dbReference type="Pfam" id="PF18701">
    <property type="entry name" value="DUF5641"/>
    <property type="match status" value="1"/>
</dbReference>
<reference evidence="3" key="1">
    <citation type="journal article" date="2008" name="Insect Biochem. Mol. Biol.">
        <title>The genome of a lepidopteran model insect, the silkworm Bombyx mori.</title>
        <authorList>
            <consortium name="International Silkworm Genome Consortium"/>
        </authorList>
    </citation>
    <scope>NUCLEOTIDE SEQUENCE [LARGE SCALE GENOMIC DNA]</scope>
    <source>
        <strain evidence="3">p50T</strain>
    </source>
</reference>
<feature type="domain" description="DUF5641" evidence="1">
    <location>
        <begin position="262"/>
        <end position="354"/>
    </location>
</feature>
<proteinExistence type="predicted"/>
<name>A0A8R2M7R1_BOMMO</name>
<dbReference type="Proteomes" id="UP000005204">
    <property type="component" value="Unassembled WGS sequence"/>
</dbReference>
<accession>A0A8R2M7R1</accession>
<dbReference type="InterPro" id="IPR005312">
    <property type="entry name" value="DUF1759"/>
</dbReference>
<dbReference type="EnsemblMetazoa" id="XM_038020868.1">
    <property type="protein sequence ID" value="XP_037876796.1"/>
    <property type="gene ID" value="LOC119630680"/>
</dbReference>
<dbReference type="Pfam" id="PF03564">
    <property type="entry name" value="DUF1759"/>
    <property type="match status" value="1"/>
</dbReference>
<evidence type="ECO:0000313" key="2">
    <source>
        <dbReference type="EnsemblMetazoa" id="XP_037876796.1"/>
    </source>
</evidence>
<protein>
    <recommendedName>
        <fullName evidence="1">DUF5641 domain-containing protein</fullName>
    </recommendedName>
</protein>